<comment type="subcellular location">
    <subcellularLocation>
        <location evidence="1 12">Cytoplasm</location>
    </subcellularLocation>
</comment>
<keyword evidence="6 12" id="KW-0479">Metal-binding</keyword>
<dbReference type="PRINTS" id="PR00983">
    <property type="entry name" value="TRNASYNTHCYS"/>
</dbReference>
<evidence type="ECO:0000256" key="3">
    <source>
        <dbReference type="ARBA" id="ARBA00011245"/>
    </source>
</evidence>
<dbReference type="PANTHER" id="PTHR10890:SF3">
    <property type="entry name" value="CYSTEINE--TRNA LIGASE, CYTOPLASMIC"/>
    <property type="match status" value="1"/>
</dbReference>
<keyword evidence="15" id="KW-1185">Reference proteome</keyword>
<evidence type="ECO:0000256" key="12">
    <source>
        <dbReference type="HAMAP-Rule" id="MF_00041"/>
    </source>
</evidence>
<evidence type="ECO:0000259" key="13">
    <source>
        <dbReference type="SMART" id="SM00840"/>
    </source>
</evidence>
<dbReference type="GO" id="GO:0004817">
    <property type="term" value="F:cysteine-tRNA ligase activity"/>
    <property type="evidence" value="ECO:0007669"/>
    <property type="project" value="UniProtKB-UniRule"/>
</dbReference>
<dbReference type="NCBIfam" id="TIGR00435">
    <property type="entry name" value="cysS"/>
    <property type="match status" value="1"/>
</dbReference>
<name>A0A3D8Y860_9BACT</name>
<dbReference type="PANTHER" id="PTHR10890">
    <property type="entry name" value="CYSTEINYL-TRNA SYNTHETASE"/>
    <property type="match status" value="1"/>
</dbReference>
<comment type="cofactor">
    <cofactor evidence="12">
        <name>Zn(2+)</name>
        <dbReference type="ChEBI" id="CHEBI:29105"/>
    </cofactor>
    <text evidence="12">Binds 1 zinc ion per subunit.</text>
</comment>
<keyword evidence="5 12" id="KW-0436">Ligase</keyword>
<evidence type="ECO:0000256" key="5">
    <source>
        <dbReference type="ARBA" id="ARBA00022598"/>
    </source>
</evidence>
<dbReference type="EC" id="6.1.1.16" evidence="12"/>
<comment type="similarity">
    <text evidence="2 12">Belongs to the class-I aminoacyl-tRNA synthetase family.</text>
</comment>
<evidence type="ECO:0000313" key="14">
    <source>
        <dbReference type="EMBL" id="REA59329.1"/>
    </source>
</evidence>
<dbReference type="InterPro" id="IPR032678">
    <property type="entry name" value="tRNA-synt_1_cat_dom"/>
</dbReference>
<dbReference type="SUPFAM" id="SSF52374">
    <property type="entry name" value="Nucleotidylyl transferase"/>
    <property type="match status" value="1"/>
</dbReference>
<dbReference type="InterPro" id="IPR015803">
    <property type="entry name" value="Cys-tRNA-ligase"/>
</dbReference>
<dbReference type="EMBL" id="QNUL01000016">
    <property type="protein sequence ID" value="REA59329.1"/>
    <property type="molecule type" value="Genomic_DNA"/>
</dbReference>
<dbReference type="CDD" id="cd00672">
    <property type="entry name" value="CysRS_core"/>
    <property type="match status" value="1"/>
</dbReference>
<feature type="binding site" evidence="12">
    <location>
        <position position="231"/>
    </location>
    <ligand>
        <name>Zn(2+)</name>
        <dbReference type="ChEBI" id="CHEBI:29105"/>
    </ligand>
</feature>
<sequence>MAEITYQPLRIFNTLTRNKDLFEPLAAPYVGMYVCGPTVYNNVHLGNIRTFLSFDILFRYLTHIGYKVRYVRNITDVGHLVGDGDEGEDKIGKMAKLQKLEPMEIVQRYTNDFHDVSATFNLLPPSIEPTATGHLIEQIEAVQALINKGLAYESNGSVYFDINKYQAAGNDYGKLSGRIIEDLLNETRELDGQAEKLNPLDFALWKKASPEHIMQWDSPWGMGFPGWHLECTCMSAKYLGKQFDIHGGGMDLKFPHHECEIAQGKALTDTEPVRYWMHTNMLTVNGQKMSKSLNNSFLPAELFSGDHELLEQAYSPMTVRFFMLQSQYRSTLDFSNDALKAAQKGYKRLANAIRNIKRMSFSEDTEAQADEKKIADIKKSIEGFYAAMNDDLNTAVAFANLFNMVKYVNMLNLGQLSTAALGEEVFNELKSKFISFFEDVLGLKEELTEGSAVLDGMLNLYREYKQTRNYEKVDEIRSYFKKQGLAIHDTKIRIDWAYEE</sequence>
<dbReference type="InterPro" id="IPR024909">
    <property type="entry name" value="Cys-tRNA/MSH_ligase"/>
</dbReference>
<dbReference type="SMART" id="SM00840">
    <property type="entry name" value="DALR_2"/>
    <property type="match status" value="1"/>
</dbReference>
<keyword evidence="8 12" id="KW-0862">Zinc</keyword>
<dbReference type="InterPro" id="IPR014729">
    <property type="entry name" value="Rossmann-like_a/b/a_fold"/>
</dbReference>
<dbReference type="Pfam" id="PF01406">
    <property type="entry name" value="tRNA-synt_1e"/>
    <property type="match status" value="1"/>
</dbReference>
<dbReference type="InterPro" id="IPR009080">
    <property type="entry name" value="tRNAsynth_Ia_anticodon-bd"/>
</dbReference>
<reference evidence="14 15" key="1">
    <citation type="submission" date="2018-07" db="EMBL/GenBank/DDBJ databases">
        <title>Dyadobacter roseus sp. nov., isolated from rose rhizosphere soil.</title>
        <authorList>
            <person name="Chen L."/>
        </authorList>
    </citation>
    <scope>NUCLEOTIDE SEQUENCE [LARGE SCALE GENOMIC DNA]</scope>
    <source>
        <strain evidence="14 15">RS19</strain>
    </source>
</reference>
<evidence type="ECO:0000256" key="9">
    <source>
        <dbReference type="ARBA" id="ARBA00022840"/>
    </source>
</evidence>
<evidence type="ECO:0000313" key="15">
    <source>
        <dbReference type="Proteomes" id="UP000256373"/>
    </source>
</evidence>
<comment type="subunit">
    <text evidence="3 12">Monomer.</text>
</comment>
<feature type="binding site" evidence="12">
    <location>
        <position position="35"/>
    </location>
    <ligand>
        <name>Zn(2+)</name>
        <dbReference type="ChEBI" id="CHEBI:29105"/>
    </ligand>
</feature>
<proteinExistence type="inferred from homology"/>
<dbReference type="GO" id="GO:0008270">
    <property type="term" value="F:zinc ion binding"/>
    <property type="evidence" value="ECO:0007669"/>
    <property type="project" value="UniProtKB-UniRule"/>
</dbReference>
<dbReference type="AlphaFoldDB" id="A0A3D8Y860"/>
<dbReference type="GO" id="GO:0005829">
    <property type="term" value="C:cytosol"/>
    <property type="evidence" value="ECO:0007669"/>
    <property type="project" value="TreeGrafter"/>
</dbReference>
<dbReference type="Pfam" id="PF09190">
    <property type="entry name" value="DALR_2"/>
    <property type="match status" value="1"/>
</dbReference>
<comment type="caution">
    <text evidence="14">The sequence shown here is derived from an EMBL/GenBank/DDBJ whole genome shotgun (WGS) entry which is preliminary data.</text>
</comment>
<dbReference type="GO" id="GO:0005524">
    <property type="term" value="F:ATP binding"/>
    <property type="evidence" value="ECO:0007669"/>
    <property type="project" value="UniProtKB-UniRule"/>
</dbReference>
<dbReference type="SUPFAM" id="SSF47323">
    <property type="entry name" value="Anticodon-binding domain of a subclass of class I aminoacyl-tRNA synthetases"/>
    <property type="match status" value="1"/>
</dbReference>
<evidence type="ECO:0000256" key="4">
    <source>
        <dbReference type="ARBA" id="ARBA00022490"/>
    </source>
</evidence>
<evidence type="ECO:0000256" key="1">
    <source>
        <dbReference type="ARBA" id="ARBA00004496"/>
    </source>
</evidence>
<dbReference type="InterPro" id="IPR015273">
    <property type="entry name" value="Cys-tRNA-synt_Ia_DALR"/>
</dbReference>
<dbReference type="HAMAP" id="MF_00041">
    <property type="entry name" value="Cys_tRNA_synth"/>
    <property type="match status" value="1"/>
</dbReference>
<keyword evidence="9 12" id="KW-0067">ATP-binding</keyword>
<dbReference type="GO" id="GO:0006423">
    <property type="term" value="P:cysteinyl-tRNA aminoacylation"/>
    <property type="evidence" value="ECO:0007669"/>
    <property type="project" value="UniProtKB-UniRule"/>
</dbReference>
<accession>A0A3D8Y860</accession>
<evidence type="ECO:0000256" key="8">
    <source>
        <dbReference type="ARBA" id="ARBA00022833"/>
    </source>
</evidence>
<keyword evidence="11 12" id="KW-0030">Aminoacyl-tRNA synthetase</keyword>
<feature type="binding site" evidence="12">
    <location>
        <position position="291"/>
    </location>
    <ligand>
        <name>ATP</name>
        <dbReference type="ChEBI" id="CHEBI:30616"/>
    </ligand>
</feature>
<evidence type="ECO:0000256" key="7">
    <source>
        <dbReference type="ARBA" id="ARBA00022741"/>
    </source>
</evidence>
<feature type="binding site" evidence="12">
    <location>
        <position position="256"/>
    </location>
    <ligand>
        <name>Zn(2+)</name>
        <dbReference type="ChEBI" id="CHEBI:29105"/>
    </ligand>
</feature>
<feature type="binding site" evidence="12">
    <location>
        <position position="260"/>
    </location>
    <ligand>
        <name>Zn(2+)</name>
        <dbReference type="ChEBI" id="CHEBI:29105"/>
    </ligand>
</feature>
<organism evidence="14 15">
    <name type="scientific">Dyadobacter luteus</name>
    <dbReference type="NCBI Taxonomy" id="2259619"/>
    <lineage>
        <taxon>Bacteria</taxon>
        <taxon>Pseudomonadati</taxon>
        <taxon>Bacteroidota</taxon>
        <taxon>Cytophagia</taxon>
        <taxon>Cytophagales</taxon>
        <taxon>Spirosomataceae</taxon>
        <taxon>Dyadobacter</taxon>
    </lineage>
</organism>
<evidence type="ECO:0000256" key="6">
    <source>
        <dbReference type="ARBA" id="ARBA00022723"/>
    </source>
</evidence>
<dbReference type="Gene3D" id="1.20.120.1910">
    <property type="entry name" value="Cysteine-tRNA ligase, C-terminal anti-codon recognition domain"/>
    <property type="match status" value="1"/>
</dbReference>
<evidence type="ECO:0000256" key="11">
    <source>
        <dbReference type="ARBA" id="ARBA00023146"/>
    </source>
</evidence>
<dbReference type="RefSeq" id="WP_115832421.1">
    <property type="nucleotide sequence ID" value="NZ_QNUL01000016.1"/>
</dbReference>
<evidence type="ECO:0000256" key="2">
    <source>
        <dbReference type="ARBA" id="ARBA00005594"/>
    </source>
</evidence>
<dbReference type="Proteomes" id="UP000256373">
    <property type="component" value="Unassembled WGS sequence"/>
</dbReference>
<feature type="domain" description="Cysteinyl-tRNA synthetase class Ia DALR" evidence="13">
    <location>
        <begin position="383"/>
        <end position="447"/>
    </location>
</feature>
<keyword evidence="4 12" id="KW-0963">Cytoplasm</keyword>
<evidence type="ECO:0000256" key="10">
    <source>
        <dbReference type="ARBA" id="ARBA00022917"/>
    </source>
</evidence>
<gene>
    <name evidence="12" type="primary">cysS</name>
    <name evidence="14" type="ORF">DSL64_18585</name>
</gene>
<dbReference type="OrthoDB" id="9815130at2"/>
<keyword evidence="7 12" id="KW-0547">Nucleotide-binding</keyword>
<comment type="catalytic activity">
    <reaction evidence="12">
        <text>tRNA(Cys) + L-cysteine + ATP = L-cysteinyl-tRNA(Cys) + AMP + diphosphate</text>
        <dbReference type="Rhea" id="RHEA:17773"/>
        <dbReference type="Rhea" id="RHEA-COMP:9661"/>
        <dbReference type="Rhea" id="RHEA-COMP:9679"/>
        <dbReference type="ChEBI" id="CHEBI:30616"/>
        <dbReference type="ChEBI" id="CHEBI:33019"/>
        <dbReference type="ChEBI" id="CHEBI:35235"/>
        <dbReference type="ChEBI" id="CHEBI:78442"/>
        <dbReference type="ChEBI" id="CHEBI:78517"/>
        <dbReference type="ChEBI" id="CHEBI:456215"/>
        <dbReference type="EC" id="6.1.1.16"/>
    </reaction>
</comment>
<feature type="short sequence motif" description="'HIGH' region" evidence="12">
    <location>
        <begin position="37"/>
        <end position="47"/>
    </location>
</feature>
<feature type="short sequence motif" description="'KMSKS' region" evidence="12">
    <location>
        <begin position="288"/>
        <end position="292"/>
    </location>
</feature>
<keyword evidence="10 12" id="KW-0648">Protein biosynthesis</keyword>
<protein>
    <recommendedName>
        <fullName evidence="12">Cysteine--tRNA ligase</fullName>
        <ecNumber evidence="12">6.1.1.16</ecNumber>
    </recommendedName>
    <alternativeName>
        <fullName evidence="12">Cysteinyl-tRNA synthetase</fullName>
        <shortName evidence="12">CysRS</shortName>
    </alternativeName>
</protein>
<dbReference type="Gene3D" id="3.40.50.620">
    <property type="entry name" value="HUPs"/>
    <property type="match status" value="1"/>
</dbReference>